<dbReference type="EMBL" id="VKHS01001102">
    <property type="protein sequence ID" value="MBB0232695.1"/>
    <property type="molecule type" value="Genomic_DNA"/>
</dbReference>
<organism evidence="2 3">
    <name type="scientific">Streptomyces calidiresistens</name>
    <dbReference type="NCBI Taxonomy" id="1485586"/>
    <lineage>
        <taxon>Bacteria</taxon>
        <taxon>Bacillati</taxon>
        <taxon>Actinomycetota</taxon>
        <taxon>Actinomycetes</taxon>
        <taxon>Kitasatosporales</taxon>
        <taxon>Streptomycetaceae</taxon>
        <taxon>Streptomyces</taxon>
    </lineage>
</organism>
<reference evidence="3" key="1">
    <citation type="submission" date="2019-10" db="EMBL/GenBank/DDBJ databases">
        <title>Streptomyces sp. nov., a novel actinobacterium isolated from alkaline environment.</title>
        <authorList>
            <person name="Golinska P."/>
        </authorList>
    </citation>
    <scope>NUCLEOTIDE SEQUENCE [LARGE SCALE GENOMIC DNA]</scope>
    <source>
        <strain evidence="3">DSM 42108</strain>
    </source>
</reference>
<dbReference type="InterPro" id="IPR022742">
    <property type="entry name" value="Hydrolase_4"/>
</dbReference>
<feature type="domain" description="Serine aminopeptidase S33" evidence="1">
    <location>
        <begin position="35"/>
        <end position="124"/>
    </location>
</feature>
<dbReference type="Gene3D" id="3.40.50.1820">
    <property type="entry name" value="alpha/beta hydrolase"/>
    <property type="match status" value="1"/>
</dbReference>
<dbReference type="SUPFAM" id="SSF53474">
    <property type="entry name" value="alpha/beta-Hydrolases"/>
    <property type="match status" value="1"/>
</dbReference>
<dbReference type="InterPro" id="IPR029058">
    <property type="entry name" value="AB_hydrolase_fold"/>
</dbReference>
<dbReference type="PANTHER" id="PTHR42886:SF53">
    <property type="entry name" value="ALPHA_BETA-HYDROLASES SUPERFAMILY PROTEIN"/>
    <property type="match status" value="1"/>
</dbReference>
<dbReference type="InterPro" id="IPR000073">
    <property type="entry name" value="AB_hydrolase_1"/>
</dbReference>
<dbReference type="GO" id="GO:0016787">
    <property type="term" value="F:hydrolase activity"/>
    <property type="evidence" value="ECO:0007669"/>
    <property type="project" value="UniProtKB-KW"/>
</dbReference>
<dbReference type="Proteomes" id="UP000530234">
    <property type="component" value="Unassembled WGS sequence"/>
</dbReference>
<name>A0A7W3T829_9ACTN</name>
<evidence type="ECO:0000259" key="1">
    <source>
        <dbReference type="Pfam" id="PF12146"/>
    </source>
</evidence>
<sequence>MGRLSGRLELPEGREPVAYAVFAHCFTCGKDVLAAARVSRGLARLGWGVLRFDFAGIGESEGDFSRTGFGTMVEDLVHAAAGLREAAAPPALLVGHSMGGGVALAAAHRIPEVRAVATIAAPADPAHLRGQLPPGAEEELRRAGEAEVTLAGRPFRMRREFLDDLAERAREQRGLIAELDAALLVLHSPVDSVVGIEEAGELFSAARHPKAFIGLDGADHLLGDAADAAWVAGLVDAWARRWVDGG</sequence>
<gene>
    <name evidence="2" type="ORF">FOE67_25205</name>
</gene>
<dbReference type="PANTHER" id="PTHR42886">
    <property type="entry name" value="RE40534P-RELATED"/>
    <property type="match status" value="1"/>
</dbReference>
<keyword evidence="3" id="KW-1185">Reference proteome</keyword>
<keyword evidence="2" id="KW-0378">Hydrolase</keyword>
<evidence type="ECO:0000313" key="2">
    <source>
        <dbReference type="EMBL" id="MBB0232695.1"/>
    </source>
</evidence>
<proteinExistence type="predicted"/>
<dbReference type="Pfam" id="PF12146">
    <property type="entry name" value="Hydrolase_4"/>
    <property type="match status" value="1"/>
</dbReference>
<accession>A0A7W3T829</accession>
<protein>
    <submittedName>
        <fullName evidence="2">Alpha/beta fold hydrolase</fullName>
    </submittedName>
</protein>
<dbReference type="AlphaFoldDB" id="A0A7W3T829"/>
<dbReference type="PRINTS" id="PR00111">
    <property type="entry name" value="ABHYDROLASE"/>
</dbReference>
<comment type="caution">
    <text evidence="2">The sequence shown here is derived from an EMBL/GenBank/DDBJ whole genome shotgun (WGS) entry which is preliminary data.</text>
</comment>
<evidence type="ECO:0000313" key="3">
    <source>
        <dbReference type="Proteomes" id="UP000530234"/>
    </source>
</evidence>